<dbReference type="FunFam" id="3.10.50.40:FF:000006">
    <property type="entry name" value="Peptidyl-prolyl cis-trans isomerase"/>
    <property type="match status" value="1"/>
</dbReference>
<evidence type="ECO:0000256" key="2">
    <source>
        <dbReference type="ARBA" id="ARBA00013194"/>
    </source>
</evidence>
<dbReference type="EMBL" id="VSWD01000014">
    <property type="protein sequence ID" value="KAK3082692.1"/>
    <property type="molecule type" value="Genomic_DNA"/>
</dbReference>
<dbReference type="PANTHER" id="PTHR46222:SF3">
    <property type="entry name" value="PEPTIDYLPROLYL ISOMERASE"/>
    <property type="match status" value="1"/>
</dbReference>
<name>A0AA88XKH8_PINIB</name>
<dbReference type="InterPro" id="IPR002048">
    <property type="entry name" value="EF_hand_dom"/>
</dbReference>
<evidence type="ECO:0000256" key="7">
    <source>
        <dbReference type="ARBA" id="ARBA00023110"/>
    </source>
</evidence>
<dbReference type="PANTHER" id="PTHR46222">
    <property type="entry name" value="PEPTIDYL-PROLYL CIS-TRANS ISOMERASE FKBP7/14"/>
    <property type="match status" value="1"/>
</dbReference>
<comment type="caution">
    <text evidence="14">The sequence shown here is derived from an EMBL/GenBank/DDBJ whole genome shotgun (WGS) entry which is preliminary data.</text>
</comment>
<keyword evidence="9 10" id="KW-0413">Isomerase</keyword>
<evidence type="ECO:0000256" key="11">
    <source>
        <dbReference type="SAM" id="SignalP"/>
    </source>
</evidence>
<keyword evidence="7 10" id="KW-0697">Rotamase</keyword>
<keyword evidence="5" id="KW-0256">Endoplasmic reticulum</keyword>
<feature type="domain" description="PPIase FKBP-type" evidence="12">
    <location>
        <begin position="47"/>
        <end position="134"/>
    </location>
</feature>
<dbReference type="Pfam" id="PF00254">
    <property type="entry name" value="FKBP_C"/>
    <property type="match status" value="1"/>
</dbReference>
<accession>A0AA88XKH8</accession>
<dbReference type="PROSITE" id="PS00018">
    <property type="entry name" value="EF_HAND_1"/>
    <property type="match status" value="1"/>
</dbReference>
<dbReference type="SUPFAM" id="SSF47473">
    <property type="entry name" value="EF-hand"/>
    <property type="match status" value="1"/>
</dbReference>
<dbReference type="GO" id="GO:0005509">
    <property type="term" value="F:calcium ion binding"/>
    <property type="evidence" value="ECO:0007669"/>
    <property type="project" value="InterPro"/>
</dbReference>
<keyword evidence="4" id="KW-0677">Repeat</keyword>
<evidence type="ECO:0000256" key="4">
    <source>
        <dbReference type="ARBA" id="ARBA00022737"/>
    </source>
</evidence>
<dbReference type="InterPro" id="IPR046357">
    <property type="entry name" value="PPIase_dom_sf"/>
</dbReference>
<dbReference type="PROSITE" id="PS50059">
    <property type="entry name" value="FKBP_PPIASE"/>
    <property type="match status" value="1"/>
</dbReference>
<evidence type="ECO:0000313" key="14">
    <source>
        <dbReference type="EMBL" id="KAK3082692.1"/>
    </source>
</evidence>
<evidence type="ECO:0000256" key="10">
    <source>
        <dbReference type="PROSITE-ProRule" id="PRU00277"/>
    </source>
</evidence>
<dbReference type="GO" id="GO:0005783">
    <property type="term" value="C:endoplasmic reticulum"/>
    <property type="evidence" value="ECO:0007669"/>
    <property type="project" value="UniProtKB-ARBA"/>
</dbReference>
<protein>
    <recommendedName>
        <fullName evidence="2 10">peptidylprolyl isomerase</fullName>
        <ecNumber evidence="2 10">5.2.1.8</ecNumber>
    </recommendedName>
</protein>
<feature type="domain" description="EF-hand" evidence="13">
    <location>
        <begin position="134"/>
        <end position="169"/>
    </location>
</feature>
<evidence type="ECO:0000256" key="1">
    <source>
        <dbReference type="ARBA" id="ARBA00000971"/>
    </source>
</evidence>
<dbReference type="AlphaFoldDB" id="A0AA88XKH8"/>
<dbReference type="PROSITE" id="PS50222">
    <property type="entry name" value="EF_HAND_2"/>
    <property type="match status" value="1"/>
</dbReference>
<sequence>MDLRDILKILVSLCVICSVLAQTEKKKEDVKIEVLAAGDCSRKSTSGSLMRCHYVGKLTNGKVFEDSYEKGKPVLFLLGAGQVLKGWERGLQDMCVGEKRRLTIPPHLGYGSKENGEIPPKSTLIYEIEVLDIKSEEDLDEVFPRLDINSDGVLDMTEVSTFILYFTKFAPHIT</sequence>
<keyword evidence="8" id="KW-0325">Glycoprotein</keyword>
<evidence type="ECO:0000313" key="15">
    <source>
        <dbReference type="Proteomes" id="UP001186944"/>
    </source>
</evidence>
<evidence type="ECO:0000259" key="13">
    <source>
        <dbReference type="PROSITE" id="PS50222"/>
    </source>
</evidence>
<evidence type="ECO:0000256" key="8">
    <source>
        <dbReference type="ARBA" id="ARBA00023180"/>
    </source>
</evidence>
<keyword evidence="6" id="KW-0106">Calcium</keyword>
<evidence type="ECO:0000256" key="3">
    <source>
        <dbReference type="ARBA" id="ARBA00022729"/>
    </source>
</evidence>
<dbReference type="InterPro" id="IPR052273">
    <property type="entry name" value="PPIase_FKBP"/>
</dbReference>
<feature type="signal peptide" evidence="11">
    <location>
        <begin position="1"/>
        <end position="21"/>
    </location>
</feature>
<comment type="catalytic activity">
    <reaction evidence="1 10">
        <text>[protein]-peptidylproline (omega=180) = [protein]-peptidylproline (omega=0)</text>
        <dbReference type="Rhea" id="RHEA:16237"/>
        <dbReference type="Rhea" id="RHEA-COMP:10747"/>
        <dbReference type="Rhea" id="RHEA-COMP:10748"/>
        <dbReference type="ChEBI" id="CHEBI:83833"/>
        <dbReference type="ChEBI" id="CHEBI:83834"/>
        <dbReference type="EC" id="5.2.1.8"/>
    </reaction>
</comment>
<feature type="chain" id="PRO_5041702912" description="peptidylprolyl isomerase" evidence="11">
    <location>
        <begin position="22"/>
        <end position="174"/>
    </location>
</feature>
<organism evidence="14 15">
    <name type="scientific">Pinctada imbricata</name>
    <name type="common">Atlantic pearl-oyster</name>
    <name type="synonym">Pinctada martensii</name>
    <dbReference type="NCBI Taxonomy" id="66713"/>
    <lineage>
        <taxon>Eukaryota</taxon>
        <taxon>Metazoa</taxon>
        <taxon>Spiralia</taxon>
        <taxon>Lophotrochozoa</taxon>
        <taxon>Mollusca</taxon>
        <taxon>Bivalvia</taxon>
        <taxon>Autobranchia</taxon>
        <taxon>Pteriomorphia</taxon>
        <taxon>Pterioida</taxon>
        <taxon>Pterioidea</taxon>
        <taxon>Pteriidae</taxon>
        <taxon>Pinctada</taxon>
    </lineage>
</organism>
<dbReference type="Gene3D" id="3.10.50.40">
    <property type="match status" value="1"/>
</dbReference>
<dbReference type="EC" id="5.2.1.8" evidence="2 10"/>
<evidence type="ECO:0000256" key="5">
    <source>
        <dbReference type="ARBA" id="ARBA00022824"/>
    </source>
</evidence>
<dbReference type="InterPro" id="IPR001179">
    <property type="entry name" value="PPIase_FKBP_dom"/>
</dbReference>
<evidence type="ECO:0000259" key="12">
    <source>
        <dbReference type="PROSITE" id="PS50059"/>
    </source>
</evidence>
<proteinExistence type="predicted"/>
<dbReference type="SUPFAM" id="SSF54534">
    <property type="entry name" value="FKBP-like"/>
    <property type="match status" value="1"/>
</dbReference>
<keyword evidence="3 11" id="KW-0732">Signal</keyword>
<keyword evidence="15" id="KW-1185">Reference proteome</keyword>
<evidence type="ECO:0000256" key="9">
    <source>
        <dbReference type="ARBA" id="ARBA00023235"/>
    </source>
</evidence>
<reference evidence="14" key="1">
    <citation type="submission" date="2019-08" db="EMBL/GenBank/DDBJ databases">
        <title>The improved chromosome-level genome for the pearl oyster Pinctada fucata martensii using PacBio sequencing and Hi-C.</title>
        <authorList>
            <person name="Zheng Z."/>
        </authorList>
    </citation>
    <scope>NUCLEOTIDE SEQUENCE</scope>
    <source>
        <strain evidence="14">ZZ-2019</strain>
        <tissue evidence="14">Adductor muscle</tissue>
    </source>
</reference>
<evidence type="ECO:0000256" key="6">
    <source>
        <dbReference type="ARBA" id="ARBA00022837"/>
    </source>
</evidence>
<dbReference type="Proteomes" id="UP001186944">
    <property type="component" value="Unassembled WGS sequence"/>
</dbReference>
<dbReference type="GO" id="GO:0003755">
    <property type="term" value="F:peptidyl-prolyl cis-trans isomerase activity"/>
    <property type="evidence" value="ECO:0007669"/>
    <property type="project" value="UniProtKB-KW"/>
</dbReference>
<dbReference type="InterPro" id="IPR011992">
    <property type="entry name" value="EF-hand-dom_pair"/>
</dbReference>
<gene>
    <name evidence="14" type="ORF">FSP39_002731</name>
</gene>
<dbReference type="InterPro" id="IPR018247">
    <property type="entry name" value="EF_Hand_1_Ca_BS"/>
</dbReference>